<accession>A0A2R6AD33</accession>
<dbReference type="InterPro" id="IPR008978">
    <property type="entry name" value="HSP20-like_chaperone"/>
</dbReference>
<dbReference type="SUPFAM" id="SSF49764">
    <property type="entry name" value="HSP20-like chaperones"/>
    <property type="match status" value="1"/>
</dbReference>
<feature type="domain" description="SHSP" evidence="4">
    <location>
        <begin position="47"/>
        <end position="144"/>
    </location>
</feature>
<dbReference type="EMBL" id="NEXC01000006">
    <property type="protein sequence ID" value="PSN84213.1"/>
    <property type="molecule type" value="Genomic_DNA"/>
</dbReference>
<evidence type="ECO:0000313" key="5">
    <source>
        <dbReference type="EMBL" id="PSN84213.1"/>
    </source>
</evidence>
<sequence>MSRRTIFDIIDELEKQSERLTEEILEDMRKTLEEIRTFHTSAIYGYEEICAVQEPASQIKETESEIKIVVDLPFVKPENISIRLTQSYLLVEAKTDKWIRGKCIILRKVIRLNTPVDKKQSSARFWNGKLSITLKKKSTPIKVD</sequence>
<comment type="similarity">
    <text evidence="1 2">Belongs to the small heat shock protein (HSP20) family.</text>
</comment>
<keyword evidence="3" id="KW-0175">Coiled coil</keyword>
<evidence type="ECO:0000313" key="6">
    <source>
        <dbReference type="Proteomes" id="UP000240880"/>
    </source>
</evidence>
<dbReference type="InterPro" id="IPR002068">
    <property type="entry name" value="A-crystallin/Hsp20_dom"/>
</dbReference>
<dbReference type="Gene3D" id="2.60.40.790">
    <property type="match status" value="1"/>
</dbReference>
<organism evidence="5 6">
    <name type="scientific">Candidatus Marsarchaeota G1 archaeon OSP_D</name>
    <dbReference type="NCBI Taxonomy" id="1978155"/>
    <lineage>
        <taxon>Archaea</taxon>
        <taxon>Candidatus Marsarchaeota</taxon>
        <taxon>Candidatus Marsarchaeota group 1</taxon>
    </lineage>
</organism>
<dbReference type="Proteomes" id="UP000240880">
    <property type="component" value="Unassembled WGS sequence"/>
</dbReference>
<evidence type="ECO:0000256" key="2">
    <source>
        <dbReference type="RuleBase" id="RU003616"/>
    </source>
</evidence>
<evidence type="ECO:0000256" key="1">
    <source>
        <dbReference type="PROSITE-ProRule" id="PRU00285"/>
    </source>
</evidence>
<dbReference type="CDD" id="cd06464">
    <property type="entry name" value="ACD_sHsps-like"/>
    <property type="match status" value="1"/>
</dbReference>
<proteinExistence type="inferred from homology"/>
<protein>
    <recommendedName>
        <fullName evidence="4">SHSP domain-containing protein</fullName>
    </recommendedName>
</protein>
<evidence type="ECO:0000259" key="4">
    <source>
        <dbReference type="PROSITE" id="PS01031"/>
    </source>
</evidence>
<reference evidence="5 6" key="1">
    <citation type="submission" date="2017-04" db="EMBL/GenBank/DDBJ databases">
        <title>Novel microbial lineages endemic to geothermal iron-oxide mats fill important gaps in the evolutionary history of Archaea.</title>
        <authorList>
            <person name="Jay Z.J."/>
            <person name="Beam J.P."/>
            <person name="Dlakic M."/>
            <person name="Rusch D.B."/>
            <person name="Kozubal M.A."/>
            <person name="Inskeep W.P."/>
        </authorList>
    </citation>
    <scope>NUCLEOTIDE SEQUENCE [LARGE SCALE GENOMIC DNA]</scope>
    <source>
        <strain evidence="5">OSP_D</strain>
    </source>
</reference>
<dbReference type="Pfam" id="PF00011">
    <property type="entry name" value="HSP20"/>
    <property type="match status" value="1"/>
</dbReference>
<feature type="coiled-coil region" evidence="3">
    <location>
        <begin position="3"/>
        <end position="30"/>
    </location>
</feature>
<dbReference type="AlphaFoldDB" id="A0A2R6AD33"/>
<comment type="caution">
    <text evidence="5">The sequence shown here is derived from an EMBL/GenBank/DDBJ whole genome shotgun (WGS) entry which is preliminary data.</text>
</comment>
<gene>
    <name evidence="5" type="ORF">B9Q01_01940</name>
</gene>
<evidence type="ECO:0000256" key="3">
    <source>
        <dbReference type="SAM" id="Coils"/>
    </source>
</evidence>
<dbReference type="PROSITE" id="PS01031">
    <property type="entry name" value="SHSP"/>
    <property type="match status" value="1"/>
</dbReference>
<name>A0A2R6AD33_9ARCH</name>